<evidence type="ECO:0000313" key="2">
    <source>
        <dbReference type="Proteomes" id="UP001385809"/>
    </source>
</evidence>
<sequence length="160" mass="18271">MTRRGGEWTFVQRSTVAGGVEAVWHRVTSPEGINDEMRPWLTMSMPRGAEALRIDTLPLGEPIGRAWVRLFGVVPVDHDHLTITDLEQGRRFREESTMLSMRRWVHERTLTPAPGGGTDVEDRIVLVPRIALRWAGPVLRTVLAAFFRHRHHRLARHFAG</sequence>
<name>A0ABU8MWI4_9PSEU</name>
<keyword evidence="2" id="KW-1185">Reference proteome</keyword>
<dbReference type="Proteomes" id="UP001385809">
    <property type="component" value="Unassembled WGS sequence"/>
</dbReference>
<comment type="caution">
    <text evidence="1">The sequence shown here is derived from an EMBL/GenBank/DDBJ whole genome shotgun (WGS) entry which is preliminary data.</text>
</comment>
<protein>
    <recommendedName>
        <fullName evidence="3">Ligand-binding SRPBCC domain-containing protein</fullName>
    </recommendedName>
</protein>
<dbReference type="InterPro" id="IPR023393">
    <property type="entry name" value="START-like_dom_sf"/>
</dbReference>
<reference evidence="1 2" key="1">
    <citation type="submission" date="2024-03" db="EMBL/GenBank/DDBJ databases">
        <title>Actinomycetospora sp. OC33-EN08, a novel actinomycete isolated from wild orchid (Aerides multiflora).</title>
        <authorList>
            <person name="Suriyachadkun C."/>
        </authorList>
    </citation>
    <scope>NUCLEOTIDE SEQUENCE [LARGE SCALE GENOMIC DNA]</scope>
    <source>
        <strain evidence="1 2">OC33-EN08</strain>
    </source>
</reference>
<evidence type="ECO:0000313" key="1">
    <source>
        <dbReference type="EMBL" id="MEJ2871266.1"/>
    </source>
</evidence>
<dbReference type="Gene3D" id="3.30.530.20">
    <property type="match status" value="1"/>
</dbReference>
<dbReference type="RefSeq" id="WP_337697831.1">
    <property type="nucleotide sequence ID" value="NZ_JBBEGN010000020.1"/>
</dbReference>
<gene>
    <name evidence="1" type="ORF">WCD74_26140</name>
</gene>
<proteinExistence type="predicted"/>
<dbReference type="SUPFAM" id="SSF55961">
    <property type="entry name" value="Bet v1-like"/>
    <property type="match status" value="1"/>
</dbReference>
<accession>A0ABU8MWI4</accession>
<organism evidence="1 2">
    <name type="scientific">Actinomycetospora aurantiaca</name>
    <dbReference type="NCBI Taxonomy" id="3129233"/>
    <lineage>
        <taxon>Bacteria</taxon>
        <taxon>Bacillati</taxon>
        <taxon>Actinomycetota</taxon>
        <taxon>Actinomycetes</taxon>
        <taxon>Pseudonocardiales</taxon>
        <taxon>Pseudonocardiaceae</taxon>
        <taxon>Actinomycetospora</taxon>
    </lineage>
</organism>
<evidence type="ECO:0008006" key="3">
    <source>
        <dbReference type="Google" id="ProtNLM"/>
    </source>
</evidence>
<dbReference type="EMBL" id="JBBEGN010000020">
    <property type="protein sequence ID" value="MEJ2871266.1"/>
    <property type="molecule type" value="Genomic_DNA"/>
</dbReference>